<dbReference type="Pfam" id="PF01040">
    <property type="entry name" value="UbiA"/>
    <property type="match status" value="1"/>
</dbReference>
<evidence type="ECO:0000313" key="10">
    <source>
        <dbReference type="Proteomes" id="UP001431572"/>
    </source>
</evidence>
<evidence type="ECO:0000256" key="3">
    <source>
        <dbReference type="ARBA" id="ARBA00022989"/>
    </source>
</evidence>
<evidence type="ECO:0000256" key="5">
    <source>
        <dbReference type="ARBA" id="ARBA00023171"/>
    </source>
</evidence>
<dbReference type="GO" id="GO:0015995">
    <property type="term" value="P:chlorophyll biosynthetic process"/>
    <property type="evidence" value="ECO:0007669"/>
    <property type="project" value="UniProtKB-KW"/>
</dbReference>
<dbReference type="PANTHER" id="PTHR42723:SF1">
    <property type="entry name" value="CHLOROPHYLL SYNTHASE, CHLOROPLASTIC"/>
    <property type="match status" value="1"/>
</dbReference>
<dbReference type="InterPro" id="IPR006372">
    <property type="entry name" value="Chl_synth"/>
</dbReference>
<sequence>MNNERKKHPHLQIINPSDTPTDTEYEVNQSAQVLVRKTQEVKTAEVAKPRWGIYLSIMKPITWVPVVWSFLCGAVGSGGLRLDLEILLKLLVGLILSGPLLCGMGQAINDYFDREVDAVNEPSRAIPSLRITLMETYRIIGCLGFLGLLSAYYLGTVVFFLSLAGIGLAHAYSAPPLRLKRFTWLGPLTSAVSYIAFPWLAAASIFGEINPRVLIIISIYSLGATGIMISNDFKSIVGDYALKLPSVPVVYGTRIAARITCALIDGAQLVVIGYLIFADHHFLAAGVVLLLMLPQLFYQKAFLEKPLAKAIWYNSHSQIFFVTGMLVVSVLAF</sequence>
<feature type="transmembrane region" description="Helical" evidence="6">
    <location>
        <begin position="213"/>
        <end position="234"/>
    </location>
</feature>
<keyword evidence="3 6" id="KW-1133">Transmembrane helix</keyword>
<evidence type="ECO:0000313" key="7">
    <source>
        <dbReference type="EMBL" id="NWJ44682.1"/>
    </source>
</evidence>
<keyword evidence="8" id="KW-0808">Transferase</keyword>
<dbReference type="Gene3D" id="1.10.357.140">
    <property type="entry name" value="UbiA prenyltransferase"/>
    <property type="match status" value="1"/>
</dbReference>
<dbReference type="InterPro" id="IPR000537">
    <property type="entry name" value="UbiA_prenyltransferase"/>
</dbReference>
<dbReference type="RefSeq" id="WP_341468459.1">
    <property type="nucleotide sequence ID" value="NZ_CP128399.1"/>
</dbReference>
<gene>
    <name evidence="7" type="primary">chlG</name>
    <name evidence="7" type="ORF">HXX08_02270</name>
    <name evidence="8" type="ORF">OZ401_002374</name>
</gene>
<name>A0A8T7LWU6_9CHLR</name>
<proteinExistence type="predicted"/>
<evidence type="ECO:0000256" key="2">
    <source>
        <dbReference type="ARBA" id="ARBA00022692"/>
    </source>
</evidence>
<evidence type="ECO:0000256" key="6">
    <source>
        <dbReference type="SAM" id="Phobius"/>
    </source>
</evidence>
<evidence type="ECO:0000256" key="4">
    <source>
        <dbReference type="ARBA" id="ARBA00023136"/>
    </source>
</evidence>
<keyword evidence="4 6" id="KW-0472">Membrane</keyword>
<organism evidence="7 9">
    <name type="scientific">Candidatus Chlorohelix allophototropha</name>
    <dbReference type="NCBI Taxonomy" id="3003348"/>
    <lineage>
        <taxon>Bacteria</taxon>
        <taxon>Bacillati</taxon>
        <taxon>Chloroflexota</taxon>
        <taxon>Chloroflexia</taxon>
        <taxon>Candidatus Chloroheliales</taxon>
        <taxon>Candidatus Chloroheliaceae</taxon>
        <taxon>Candidatus Chlorohelix</taxon>
    </lineage>
</organism>
<dbReference type="GO" id="GO:0046408">
    <property type="term" value="F:chlorophyll synthetase activity"/>
    <property type="evidence" value="ECO:0007669"/>
    <property type="project" value="UniProtKB-EC"/>
</dbReference>
<protein>
    <submittedName>
        <fullName evidence="7">Chlorophyll synthase ChlG</fullName>
        <ecNumber evidence="8">2.5.1.62</ecNumber>
    </submittedName>
</protein>
<keyword evidence="5" id="KW-0149">Chlorophyll biosynthesis</keyword>
<keyword evidence="10" id="KW-1185">Reference proteome</keyword>
<feature type="transmembrane region" description="Helical" evidence="6">
    <location>
        <begin position="282"/>
        <end position="298"/>
    </location>
</feature>
<dbReference type="PANTHER" id="PTHR42723">
    <property type="entry name" value="CHLOROPHYLL SYNTHASE"/>
    <property type="match status" value="1"/>
</dbReference>
<dbReference type="InterPro" id="IPR050475">
    <property type="entry name" value="Prenyltransferase_related"/>
</dbReference>
<dbReference type="EMBL" id="CP128399">
    <property type="protein sequence ID" value="WJW66570.1"/>
    <property type="molecule type" value="Genomic_DNA"/>
</dbReference>
<evidence type="ECO:0000313" key="8">
    <source>
        <dbReference type="EMBL" id="WJW66570.1"/>
    </source>
</evidence>
<evidence type="ECO:0000313" key="9">
    <source>
        <dbReference type="Proteomes" id="UP000521676"/>
    </source>
</evidence>
<accession>A0A8T7LWU6</accession>
<comment type="subcellular location">
    <subcellularLocation>
        <location evidence="1">Membrane</location>
        <topology evidence="1">Multi-pass membrane protein</topology>
    </subcellularLocation>
</comment>
<dbReference type="EMBL" id="JACATZ010000001">
    <property type="protein sequence ID" value="NWJ44682.1"/>
    <property type="molecule type" value="Genomic_DNA"/>
</dbReference>
<dbReference type="NCBIfam" id="TIGR01476">
    <property type="entry name" value="chlor_syn_BchG"/>
    <property type="match status" value="1"/>
</dbReference>
<dbReference type="Proteomes" id="UP001431572">
    <property type="component" value="Chromosome 1"/>
</dbReference>
<keyword evidence="2 6" id="KW-0812">Transmembrane</keyword>
<feature type="transmembrane region" description="Helical" evidence="6">
    <location>
        <begin position="60"/>
        <end position="80"/>
    </location>
</feature>
<feature type="transmembrane region" description="Helical" evidence="6">
    <location>
        <begin position="255"/>
        <end position="276"/>
    </location>
</feature>
<evidence type="ECO:0000256" key="1">
    <source>
        <dbReference type="ARBA" id="ARBA00004141"/>
    </source>
</evidence>
<feature type="transmembrane region" description="Helical" evidence="6">
    <location>
        <begin position="310"/>
        <end position="332"/>
    </location>
</feature>
<feature type="transmembrane region" description="Helical" evidence="6">
    <location>
        <begin position="86"/>
        <end position="108"/>
    </location>
</feature>
<dbReference type="InterPro" id="IPR044878">
    <property type="entry name" value="UbiA_sf"/>
</dbReference>
<dbReference type="EC" id="2.5.1.62" evidence="8"/>
<feature type="transmembrane region" description="Helical" evidence="6">
    <location>
        <begin position="184"/>
        <end position="207"/>
    </location>
</feature>
<feature type="transmembrane region" description="Helical" evidence="6">
    <location>
        <begin position="152"/>
        <end position="172"/>
    </location>
</feature>
<dbReference type="NCBIfam" id="NF005742">
    <property type="entry name" value="PRK07566.1"/>
    <property type="match status" value="1"/>
</dbReference>
<dbReference type="AlphaFoldDB" id="A0A8T7LWU6"/>
<reference evidence="8" key="2">
    <citation type="journal article" date="2024" name="Nature">
        <title>Anoxygenic phototroph of the Chloroflexota uses a type I reaction centre.</title>
        <authorList>
            <person name="Tsuji J.M."/>
            <person name="Shaw N.A."/>
            <person name="Nagashima S."/>
            <person name="Venkiteswaran J.J."/>
            <person name="Schiff S.L."/>
            <person name="Watanabe T."/>
            <person name="Fukui M."/>
            <person name="Hanada S."/>
            <person name="Tank M."/>
            <person name="Neufeld J.D."/>
        </authorList>
    </citation>
    <scope>NUCLEOTIDE SEQUENCE</scope>
    <source>
        <strain evidence="8">L227-S17</strain>
    </source>
</reference>
<reference evidence="7 9" key="1">
    <citation type="submission" date="2020-06" db="EMBL/GenBank/DDBJ databases">
        <title>Anoxygenic phototrophic Chloroflexota member uses a Type I reaction center.</title>
        <authorList>
            <person name="Tsuji J.M."/>
            <person name="Shaw N.A."/>
            <person name="Nagashima S."/>
            <person name="Venkiteswaran J."/>
            <person name="Schiff S.L."/>
            <person name="Hanada S."/>
            <person name="Tank M."/>
            <person name="Neufeld J.D."/>
        </authorList>
    </citation>
    <scope>NUCLEOTIDE SEQUENCE [LARGE SCALE GENOMIC DNA]</scope>
    <source>
        <strain evidence="7">L227-S17</strain>
    </source>
</reference>
<dbReference type="GO" id="GO:0016020">
    <property type="term" value="C:membrane"/>
    <property type="evidence" value="ECO:0007669"/>
    <property type="project" value="UniProtKB-SubCell"/>
</dbReference>
<dbReference type="Proteomes" id="UP000521676">
    <property type="component" value="Unassembled WGS sequence"/>
</dbReference>